<evidence type="ECO:0000313" key="2">
    <source>
        <dbReference type="EMBL" id="CAG8960200.1"/>
    </source>
</evidence>
<dbReference type="InterPro" id="IPR036259">
    <property type="entry name" value="MFS_trans_sf"/>
</dbReference>
<comment type="caution">
    <text evidence="2">The sequence shown here is derived from an EMBL/GenBank/DDBJ whole genome shotgun (WGS) entry which is preliminary data.</text>
</comment>
<sequence length="86" mass="9291">MAGMRVPGKDEENNTELASECSGPAPETDNSLNGPRSYFLICGKMLGVYLVGLDTTMLTTVTPTLTNYFGTISDISWYNTAYVITA</sequence>
<proteinExistence type="predicted"/>
<evidence type="ECO:0000256" key="1">
    <source>
        <dbReference type="SAM" id="MobiDB-lite"/>
    </source>
</evidence>
<name>A0A9N9PYA9_9HELO</name>
<evidence type="ECO:0008006" key="4">
    <source>
        <dbReference type="Google" id="ProtNLM"/>
    </source>
</evidence>
<dbReference type="EMBL" id="CAJVRL010000097">
    <property type="protein sequence ID" value="CAG8960200.1"/>
    <property type="molecule type" value="Genomic_DNA"/>
</dbReference>
<dbReference type="Proteomes" id="UP000696280">
    <property type="component" value="Unassembled WGS sequence"/>
</dbReference>
<organism evidence="2 3">
    <name type="scientific">Hymenoscyphus fraxineus</name>
    <dbReference type="NCBI Taxonomy" id="746836"/>
    <lineage>
        <taxon>Eukaryota</taxon>
        <taxon>Fungi</taxon>
        <taxon>Dikarya</taxon>
        <taxon>Ascomycota</taxon>
        <taxon>Pezizomycotina</taxon>
        <taxon>Leotiomycetes</taxon>
        <taxon>Helotiales</taxon>
        <taxon>Helotiaceae</taxon>
        <taxon>Hymenoscyphus</taxon>
    </lineage>
</organism>
<dbReference type="AlphaFoldDB" id="A0A9N9PYA9"/>
<evidence type="ECO:0000313" key="3">
    <source>
        <dbReference type="Proteomes" id="UP000696280"/>
    </source>
</evidence>
<accession>A0A9N9PYA9</accession>
<protein>
    <recommendedName>
        <fullName evidence="4">Major facilitator superfamily (MFS) profile domain-containing protein</fullName>
    </recommendedName>
</protein>
<keyword evidence="3" id="KW-1185">Reference proteome</keyword>
<reference evidence="2" key="1">
    <citation type="submission" date="2021-07" db="EMBL/GenBank/DDBJ databases">
        <authorList>
            <person name="Durling M."/>
        </authorList>
    </citation>
    <scope>NUCLEOTIDE SEQUENCE</scope>
</reference>
<feature type="region of interest" description="Disordered" evidence="1">
    <location>
        <begin position="1"/>
        <end position="33"/>
    </location>
</feature>
<gene>
    <name evidence="2" type="ORF">HYFRA_00012718</name>
</gene>
<dbReference type="SUPFAM" id="SSF103473">
    <property type="entry name" value="MFS general substrate transporter"/>
    <property type="match status" value="1"/>
</dbReference>